<sequence>MKYIDICSLYPTVQCYDDGHATKMFKLSTYNSEWYGLIKCAILPPRNLYHPVLPIRNKYKYKSGVEKLPFPLCGLCAKLNKNICDHTESQRIMREIWCTNEVQKVI</sequence>
<dbReference type="OrthoDB" id="6704162at2759"/>
<evidence type="ECO:0000313" key="1">
    <source>
        <dbReference type="EMBL" id="RZC33033.1"/>
    </source>
</evidence>
<dbReference type="SUPFAM" id="SSF56672">
    <property type="entry name" value="DNA/RNA polymerases"/>
    <property type="match status" value="1"/>
</dbReference>
<organism evidence="1 2">
    <name type="scientific">Asbolus verrucosus</name>
    <name type="common">Desert ironclad beetle</name>
    <dbReference type="NCBI Taxonomy" id="1661398"/>
    <lineage>
        <taxon>Eukaryota</taxon>
        <taxon>Metazoa</taxon>
        <taxon>Ecdysozoa</taxon>
        <taxon>Arthropoda</taxon>
        <taxon>Hexapoda</taxon>
        <taxon>Insecta</taxon>
        <taxon>Pterygota</taxon>
        <taxon>Neoptera</taxon>
        <taxon>Endopterygota</taxon>
        <taxon>Coleoptera</taxon>
        <taxon>Polyphaga</taxon>
        <taxon>Cucujiformia</taxon>
        <taxon>Tenebrionidae</taxon>
        <taxon>Pimeliinae</taxon>
        <taxon>Asbolus</taxon>
    </lineage>
</organism>
<evidence type="ECO:0000313" key="2">
    <source>
        <dbReference type="Proteomes" id="UP000292052"/>
    </source>
</evidence>
<protein>
    <recommendedName>
        <fullName evidence="3">DNA-directed DNA polymerase</fullName>
    </recommendedName>
</protein>
<gene>
    <name evidence="1" type="ORF">BDFB_014705</name>
</gene>
<dbReference type="InterPro" id="IPR043502">
    <property type="entry name" value="DNA/RNA_pol_sf"/>
</dbReference>
<dbReference type="Proteomes" id="UP000292052">
    <property type="component" value="Unassembled WGS sequence"/>
</dbReference>
<dbReference type="EMBL" id="QDEB01092593">
    <property type="protein sequence ID" value="RZC33033.1"/>
    <property type="molecule type" value="Genomic_DNA"/>
</dbReference>
<dbReference type="PANTHER" id="PTHR33568:SF3">
    <property type="entry name" value="DNA-DIRECTED DNA POLYMERASE"/>
    <property type="match status" value="1"/>
</dbReference>
<keyword evidence="2" id="KW-1185">Reference proteome</keyword>
<reference evidence="1 2" key="1">
    <citation type="submission" date="2017-03" db="EMBL/GenBank/DDBJ databases">
        <title>Genome of the blue death feigning beetle - Asbolus verrucosus.</title>
        <authorList>
            <person name="Rider S.D."/>
        </authorList>
    </citation>
    <scope>NUCLEOTIDE SEQUENCE [LARGE SCALE GENOMIC DNA]</scope>
    <source>
        <strain evidence="1">Butters</strain>
        <tissue evidence="1">Head and leg muscle</tissue>
    </source>
</reference>
<name>A0A482VJY2_ASBVE</name>
<dbReference type="GO" id="GO:0071897">
    <property type="term" value="P:DNA biosynthetic process"/>
    <property type="evidence" value="ECO:0007669"/>
    <property type="project" value="UniProtKB-ARBA"/>
</dbReference>
<accession>A0A482VJY2</accession>
<evidence type="ECO:0008006" key="3">
    <source>
        <dbReference type="Google" id="ProtNLM"/>
    </source>
</evidence>
<proteinExistence type="predicted"/>
<dbReference type="AlphaFoldDB" id="A0A482VJY2"/>
<dbReference type="PANTHER" id="PTHR33568">
    <property type="entry name" value="DNA POLYMERASE"/>
    <property type="match status" value="1"/>
</dbReference>
<comment type="caution">
    <text evidence="1">The sequence shown here is derived from an EMBL/GenBank/DDBJ whole genome shotgun (WGS) entry which is preliminary data.</text>
</comment>